<accession>A0A923H7B4</accession>
<feature type="domain" description="Flavodoxin-like fold" evidence="3">
    <location>
        <begin position="3"/>
        <end position="185"/>
    </location>
</feature>
<evidence type="ECO:0000256" key="1">
    <source>
        <dbReference type="ARBA" id="ARBA00006252"/>
    </source>
</evidence>
<gene>
    <name evidence="4" type="ORF">H7U19_05555</name>
</gene>
<organism evidence="4 5">
    <name type="scientific">Hyunsoonleella aquatilis</name>
    <dbReference type="NCBI Taxonomy" id="2762758"/>
    <lineage>
        <taxon>Bacteria</taxon>
        <taxon>Pseudomonadati</taxon>
        <taxon>Bacteroidota</taxon>
        <taxon>Flavobacteriia</taxon>
        <taxon>Flavobacteriales</taxon>
        <taxon>Flavobacteriaceae</taxon>
    </lineage>
</organism>
<evidence type="ECO:0000259" key="3">
    <source>
        <dbReference type="Pfam" id="PF02525"/>
    </source>
</evidence>
<keyword evidence="2" id="KW-0560">Oxidoreductase</keyword>
<dbReference type="InterPro" id="IPR029039">
    <property type="entry name" value="Flavoprotein-like_sf"/>
</dbReference>
<evidence type="ECO:0000313" key="4">
    <source>
        <dbReference type="EMBL" id="MBC3757861.1"/>
    </source>
</evidence>
<dbReference type="PANTHER" id="PTHR10204">
    <property type="entry name" value="NAD P H OXIDOREDUCTASE-RELATED"/>
    <property type="match status" value="1"/>
</dbReference>
<dbReference type="Gene3D" id="3.40.50.360">
    <property type="match status" value="1"/>
</dbReference>
<dbReference type="AlphaFoldDB" id="A0A923H7B4"/>
<dbReference type="RefSeq" id="WP_186559957.1">
    <property type="nucleotide sequence ID" value="NZ_JACNMF010000002.1"/>
</dbReference>
<dbReference type="Proteomes" id="UP000656244">
    <property type="component" value="Unassembled WGS sequence"/>
</dbReference>
<evidence type="ECO:0000256" key="2">
    <source>
        <dbReference type="ARBA" id="ARBA00023002"/>
    </source>
</evidence>
<dbReference type="Pfam" id="PF02525">
    <property type="entry name" value="Flavodoxin_2"/>
    <property type="match status" value="1"/>
</dbReference>
<name>A0A923H7B4_9FLAO</name>
<dbReference type="SUPFAM" id="SSF52218">
    <property type="entry name" value="Flavoproteins"/>
    <property type="match status" value="1"/>
</dbReference>
<comment type="caution">
    <text evidence="4">The sequence shown here is derived from an EMBL/GenBank/DDBJ whole genome shotgun (WGS) entry which is preliminary data.</text>
</comment>
<dbReference type="GO" id="GO:0003955">
    <property type="term" value="F:NAD(P)H dehydrogenase (quinone) activity"/>
    <property type="evidence" value="ECO:0007669"/>
    <property type="project" value="TreeGrafter"/>
</dbReference>
<proteinExistence type="inferred from homology"/>
<dbReference type="InterPro" id="IPR003680">
    <property type="entry name" value="Flavodoxin_fold"/>
</dbReference>
<dbReference type="InterPro" id="IPR051545">
    <property type="entry name" value="NAD(P)H_dehydrogenase_qn"/>
</dbReference>
<evidence type="ECO:0000313" key="5">
    <source>
        <dbReference type="Proteomes" id="UP000656244"/>
    </source>
</evidence>
<sequence>MNKRIALIIGHPDKESYNFALAKAYKKGAEASGYEIREIIIQDLDFNPNLQFGYRKRTELEPDLLKSQDILKWANHLVWVYPVWWGSVPAIMKGFLDRVLLPGFAFSKRKASLWWDKHFTGKTARIICTLDQPSWYYKWFYASPSHKAMKKLTMNFIGVKKVRITTIGPIRLSEEKFRAKWLEKVEKLGQTGR</sequence>
<dbReference type="EMBL" id="JACNMF010000002">
    <property type="protein sequence ID" value="MBC3757861.1"/>
    <property type="molecule type" value="Genomic_DNA"/>
</dbReference>
<keyword evidence="5" id="KW-1185">Reference proteome</keyword>
<comment type="similarity">
    <text evidence="1">Belongs to the NAD(P)H dehydrogenase (quinone) family.</text>
</comment>
<dbReference type="PANTHER" id="PTHR10204:SF34">
    <property type="entry name" value="NAD(P)H DEHYDROGENASE [QUINONE] 1 ISOFORM 1"/>
    <property type="match status" value="1"/>
</dbReference>
<dbReference type="GO" id="GO:0005829">
    <property type="term" value="C:cytosol"/>
    <property type="evidence" value="ECO:0007669"/>
    <property type="project" value="TreeGrafter"/>
</dbReference>
<reference evidence="4" key="1">
    <citation type="submission" date="2020-08" db="EMBL/GenBank/DDBJ databases">
        <title>Hyunsoonleella sp. strain SJ7 genome sequencing and assembly.</title>
        <authorList>
            <person name="Kim I."/>
        </authorList>
    </citation>
    <scope>NUCLEOTIDE SEQUENCE</scope>
    <source>
        <strain evidence="4">SJ7</strain>
    </source>
</reference>
<protein>
    <submittedName>
        <fullName evidence="4">NAD(P)H-dependent oxidoreductase</fullName>
    </submittedName>
</protein>